<keyword evidence="1" id="KW-0472">Membrane</keyword>
<keyword evidence="1" id="KW-0812">Transmembrane</keyword>
<dbReference type="Proteomes" id="UP001501411">
    <property type="component" value="Unassembled WGS sequence"/>
</dbReference>
<sequence>MVYYFRFALYAFRSYNLRRITKNLKLKTMENFIIIYRKYLLITLLLASILAYLCYQPLIRLVDVTAAPIDYGILSAVLVAAVAVLSFVQLCLWVLHQHWPFLGEYAAEHFERNFKSLLSWQKVSFYLGFFLALLYAFVWALAAIV</sequence>
<proteinExistence type="predicted"/>
<gene>
    <name evidence="2" type="ORF">GCM10023231_12700</name>
</gene>
<evidence type="ECO:0000313" key="3">
    <source>
        <dbReference type="Proteomes" id="UP001501411"/>
    </source>
</evidence>
<dbReference type="EMBL" id="BAABIQ010000006">
    <property type="protein sequence ID" value="GAA4786225.1"/>
    <property type="molecule type" value="Genomic_DNA"/>
</dbReference>
<evidence type="ECO:0000256" key="1">
    <source>
        <dbReference type="SAM" id="Phobius"/>
    </source>
</evidence>
<reference evidence="3" key="1">
    <citation type="journal article" date="2019" name="Int. J. Syst. Evol. Microbiol.">
        <title>The Global Catalogue of Microorganisms (GCM) 10K type strain sequencing project: providing services to taxonomists for standard genome sequencing and annotation.</title>
        <authorList>
            <consortium name="The Broad Institute Genomics Platform"/>
            <consortium name="The Broad Institute Genome Sequencing Center for Infectious Disease"/>
            <person name="Wu L."/>
            <person name="Ma J."/>
        </authorList>
    </citation>
    <scope>NUCLEOTIDE SEQUENCE [LARGE SCALE GENOMIC DNA]</scope>
    <source>
        <strain evidence="3">JCM 18200</strain>
    </source>
</reference>
<feature type="transmembrane region" description="Helical" evidence="1">
    <location>
        <begin position="123"/>
        <end position="144"/>
    </location>
</feature>
<protein>
    <submittedName>
        <fullName evidence="2">Uncharacterized protein</fullName>
    </submittedName>
</protein>
<accession>A0ABP9AU37</accession>
<keyword evidence="1" id="KW-1133">Transmembrane helix</keyword>
<comment type="caution">
    <text evidence="2">The sequence shown here is derived from an EMBL/GenBank/DDBJ whole genome shotgun (WGS) entry which is preliminary data.</text>
</comment>
<feature type="transmembrane region" description="Helical" evidence="1">
    <location>
        <begin position="71"/>
        <end position="95"/>
    </location>
</feature>
<feature type="transmembrane region" description="Helical" evidence="1">
    <location>
        <begin position="39"/>
        <end position="59"/>
    </location>
</feature>
<organism evidence="2 3">
    <name type="scientific">Olivibacter ginsenosidimutans</name>
    <dbReference type="NCBI Taxonomy" id="1176537"/>
    <lineage>
        <taxon>Bacteria</taxon>
        <taxon>Pseudomonadati</taxon>
        <taxon>Bacteroidota</taxon>
        <taxon>Sphingobacteriia</taxon>
        <taxon>Sphingobacteriales</taxon>
        <taxon>Sphingobacteriaceae</taxon>
        <taxon>Olivibacter</taxon>
    </lineage>
</organism>
<name>A0ABP9AU37_9SPHI</name>
<keyword evidence="3" id="KW-1185">Reference proteome</keyword>
<evidence type="ECO:0000313" key="2">
    <source>
        <dbReference type="EMBL" id="GAA4786225.1"/>
    </source>
</evidence>